<dbReference type="AlphaFoldDB" id="A0A6J5Z676"/>
<accession>A0A6J5Z676</accession>
<protein>
    <submittedName>
        <fullName evidence="1">Unannotated protein</fullName>
    </submittedName>
</protein>
<gene>
    <name evidence="1" type="ORF">UFOPK3522_00236</name>
</gene>
<reference evidence="1" key="1">
    <citation type="submission" date="2020-05" db="EMBL/GenBank/DDBJ databases">
        <authorList>
            <person name="Chiriac C."/>
            <person name="Salcher M."/>
            <person name="Ghai R."/>
            <person name="Kavagutti S V."/>
        </authorList>
    </citation>
    <scope>NUCLEOTIDE SEQUENCE</scope>
</reference>
<proteinExistence type="predicted"/>
<dbReference type="EMBL" id="CAESAO010000011">
    <property type="protein sequence ID" value="CAB4336657.1"/>
    <property type="molecule type" value="Genomic_DNA"/>
</dbReference>
<sequence length="82" mass="8661">MAASAEAKARARGGIKGYRTVKLKNGQTILVAVVPKAGPRGGHTVVLRGPVEGVKAGKAAPATLAPARAITRKRLRERLRRR</sequence>
<name>A0A6J5Z676_9ZZZZ</name>
<organism evidence="1">
    <name type="scientific">freshwater metagenome</name>
    <dbReference type="NCBI Taxonomy" id="449393"/>
    <lineage>
        <taxon>unclassified sequences</taxon>
        <taxon>metagenomes</taxon>
        <taxon>ecological metagenomes</taxon>
    </lineage>
</organism>
<evidence type="ECO:0000313" key="1">
    <source>
        <dbReference type="EMBL" id="CAB4336657.1"/>
    </source>
</evidence>